<comment type="subcellular location">
    <subcellularLocation>
        <location evidence="1">Membrane</location>
        <topology evidence="1">Multi-pass membrane protein</topology>
    </subcellularLocation>
</comment>
<evidence type="ECO:0000256" key="1">
    <source>
        <dbReference type="ARBA" id="ARBA00004141"/>
    </source>
</evidence>
<evidence type="ECO:0000256" key="6">
    <source>
        <dbReference type="SAM" id="Phobius"/>
    </source>
</evidence>
<dbReference type="AlphaFoldDB" id="Q2J9U4"/>
<dbReference type="Pfam" id="PF01794">
    <property type="entry name" value="Ferric_reduct"/>
    <property type="match status" value="1"/>
</dbReference>
<dbReference type="KEGG" id="fra:Francci3_2586"/>
<dbReference type="OrthoDB" id="4827239at2"/>
<dbReference type="STRING" id="106370.Francci3_2586"/>
<dbReference type="eggNOG" id="COG4097">
    <property type="taxonomic scope" value="Bacteria"/>
</dbReference>
<feature type="compositionally biased region" description="Polar residues" evidence="5">
    <location>
        <begin position="194"/>
        <end position="203"/>
    </location>
</feature>
<proteinExistence type="predicted"/>
<dbReference type="RefSeq" id="WP_011436983.1">
    <property type="nucleotide sequence ID" value="NC_007777.1"/>
</dbReference>
<dbReference type="HOGENOM" id="CLU_083317_1_0_11"/>
<feature type="transmembrane region" description="Helical" evidence="6">
    <location>
        <begin position="52"/>
        <end position="72"/>
    </location>
</feature>
<feature type="domain" description="Ferric oxidoreductase" evidence="7">
    <location>
        <begin position="13"/>
        <end position="135"/>
    </location>
</feature>
<reference evidence="8 9" key="1">
    <citation type="journal article" date="2007" name="Genome Res.">
        <title>Genome characteristics of facultatively symbiotic Frankia sp. strains reflect host range and host plant biogeography.</title>
        <authorList>
            <person name="Normand P."/>
            <person name="Lapierre P."/>
            <person name="Tisa L.S."/>
            <person name="Gogarten J.P."/>
            <person name="Alloisio N."/>
            <person name="Bagnarol E."/>
            <person name="Bassi C.A."/>
            <person name="Berry A.M."/>
            <person name="Bickhart D.M."/>
            <person name="Choisne N."/>
            <person name="Couloux A."/>
            <person name="Cournoyer B."/>
            <person name="Cruveiller S."/>
            <person name="Daubin V."/>
            <person name="Demange N."/>
            <person name="Francino M.P."/>
            <person name="Goltsman E."/>
            <person name="Huang Y."/>
            <person name="Kopp O.R."/>
            <person name="Labarre L."/>
            <person name="Lapidus A."/>
            <person name="Lavire C."/>
            <person name="Marechal J."/>
            <person name="Martinez M."/>
            <person name="Mastronunzio J.E."/>
            <person name="Mullin B.C."/>
            <person name="Niemann J."/>
            <person name="Pujic P."/>
            <person name="Rawnsley T."/>
            <person name="Rouy Z."/>
            <person name="Schenowitz C."/>
            <person name="Sellstedt A."/>
            <person name="Tavares F."/>
            <person name="Tomkins J.P."/>
            <person name="Vallenet D."/>
            <person name="Valverde C."/>
            <person name="Wall L.G."/>
            <person name="Wang Y."/>
            <person name="Medigue C."/>
            <person name="Benson D.R."/>
        </authorList>
    </citation>
    <scope>NUCLEOTIDE SEQUENCE [LARGE SCALE GENOMIC DNA]</scope>
    <source>
        <strain evidence="9">DSM 45818 / CECT 9043 / CcI3</strain>
    </source>
</reference>
<evidence type="ECO:0000256" key="4">
    <source>
        <dbReference type="ARBA" id="ARBA00023136"/>
    </source>
</evidence>
<feature type="transmembrane region" description="Helical" evidence="6">
    <location>
        <begin position="6"/>
        <end position="31"/>
    </location>
</feature>
<keyword evidence="4 6" id="KW-0472">Membrane</keyword>
<keyword evidence="2 6" id="KW-0812">Transmembrane</keyword>
<evidence type="ECO:0000313" key="8">
    <source>
        <dbReference type="EMBL" id="ABD11948.1"/>
    </source>
</evidence>
<dbReference type="Proteomes" id="UP000001937">
    <property type="component" value="Chromosome"/>
</dbReference>
<protein>
    <submittedName>
        <fullName evidence="8">Integral membrane protein</fullName>
    </submittedName>
</protein>
<evidence type="ECO:0000256" key="5">
    <source>
        <dbReference type="SAM" id="MobiDB-lite"/>
    </source>
</evidence>
<organism evidence="8 9">
    <name type="scientific">Frankia casuarinae (strain DSM 45818 / CECT 9043 / HFP020203 / CcI3)</name>
    <dbReference type="NCBI Taxonomy" id="106370"/>
    <lineage>
        <taxon>Bacteria</taxon>
        <taxon>Bacillati</taxon>
        <taxon>Actinomycetota</taxon>
        <taxon>Actinomycetes</taxon>
        <taxon>Frankiales</taxon>
        <taxon>Frankiaceae</taxon>
        <taxon>Frankia</taxon>
    </lineage>
</organism>
<dbReference type="InterPro" id="IPR013130">
    <property type="entry name" value="Fe3_Rdtase_TM_dom"/>
</dbReference>
<feature type="transmembrane region" description="Helical" evidence="6">
    <location>
        <begin position="92"/>
        <end position="112"/>
    </location>
</feature>
<dbReference type="EMBL" id="CP000249">
    <property type="protein sequence ID" value="ABD11948.1"/>
    <property type="molecule type" value="Genomic_DNA"/>
</dbReference>
<accession>Q2J9U4</accession>
<evidence type="ECO:0000256" key="2">
    <source>
        <dbReference type="ARBA" id="ARBA00022692"/>
    </source>
</evidence>
<dbReference type="GO" id="GO:0016020">
    <property type="term" value="C:membrane"/>
    <property type="evidence" value="ECO:0007669"/>
    <property type="project" value="UniProtKB-SubCell"/>
</dbReference>
<gene>
    <name evidence="8" type="ordered locus">Francci3_2586</name>
</gene>
<evidence type="ECO:0000259" key="7">
    <source>
        <dbReference type="Pfam" id="PF01794"/>
    </source>
</evidence>
<feature type="region of interest" description="Disordered" evidence="5">
    <location>
        <begin position="178"/>
        <end position="203"/>
    </location>
</feature>
<sequence>MSTEALWYAARGTGTTCLLLLTLTVVLGIVARSGRGLAGLPGFAIGAVHRGASLLAVVLLAMHIGTLLLDPYAKLGIADVVLPFGAGYRPLWVGLGTVAADLLIAVVVTSLLRRRLGVRAWRAVHWAAYGAWPLALSHGLGSGTDAGTPWLRAVAMACALAVAGSAAWRCSPSFRILPRPHRPPSPRHQPAAPTTMTPRSEQT</sequence>
<evidence type="ECO:0000256" key="3">
    <source>
        <dbReference type="ARBA" id="ARBA00022989"/>
    </source>
</evidence>
<keyword evidence="9" id="KW-1185">Reference proteome</keyword>
<keyword evidence="3 6" id="KW-1133">Transmembrane helix</keyword>
<evidence type="ECO:0000313" key="9">
    <source>
        <dbReference type="Proteomes" id="UP000001937"/>
    </source>
</evidence>
<name>Q2J9U4_FRACC</name>